<dbReference type="EMBL" id="JNBR01000634">
    <property type="protein sequence ID" value="OQR90390.1"/>
    <property type="molecule type" value="Genomic_DNA"/>
</dbReference>
<dbReference type="OrthoDB" id="75996at2759"/>
<keyword evidence="2" id="KW-1185">Reference proteome</keyword>
<gene>
    <name evidence="1" type="ORF">ACHHYP_05554</name>
</gene>
<reference evidence="1 2" key="1">
    <citation type="journal article" date="2014" name="Genome Biol. Evol.">
        <title>The secreted proteins of Achlya hypogyna and Thraustotheca clavata identify the ancestral oomycete secretome and reveal gene acquisitions by horizontal gene transfer.</title>
        <authorList>
            <person name="Misner I."/>
            <person name="Blouin N."/>
            <person name="Leonard G."/>
            <person name="Richards T.A."/>
            <person name="Lane C.E."/>
        </authorList>
    </citation>
    <scope>NUCLEOTIDE SEQUENCE [LARGE SCALE GENOMIC DNA]</scope>
    <source>
        <strain evidence="1 2">ATCC 48635</strain>
    </source>
</reference>
<evidence type="ECO:0000313" key="2">
    <source>
        <dbReference type="Proteomes" id="UP000243579"/>
    </source>
</evidence>
<dbReference type="Proteomes" id="UP000243579">
    <property type="component" value="Unassembled WGS sequence"/>
</dbReference>
<accession>A0A1V9YXX0</accession>
<proteinExistence type="predicted"/>
<sequence length="409" mass="44434">MQSAPLLDPGLAQRIGDRYRACLATTCDALDRRCSREEPQTCMSSVAVYTSCVTSCAAAETVATTADIRDMLDAAVAHGYEELTGLQAYLAGNDRTWPLAHPFVFAHGARCLTTEYFVPWSLILVPVGPVHWVPATTYVEHCLGGTTMVLPCNATRAARLSRLLPRVPVVSPAVHALPRQLEHRPRNPLASPITADICVAVRPAVSRRVLAPLAEPTRIKFLDADGSCPSERVGGATIFYERLASRPYYILPDVDSVALETPYRYCTMDQYASHLENQLFSDIDQDPTTLRAFASLWTRRADCMQTVLNLHMMPPGARTPLGATVGQAAGILRGLLQCEQDVSRAAIVAQLTSTLAAPSLIFPTLLRSTSTPEAMGLALLLLVAVAAAIHRRRAEAFDRDAAPLYESLL</sequence>
<dbReference type="AlphaFoldDB" id="A0A1V9YXX0"/>
<protein>
    <submittedName>
        <fullName evidence="1">Uncharacterized protein</fullName>
    </submittedName>
</protein>
<evidence type="ECO:0000313" key="1">
    <source>
        <dbReference type="EMBL" id="OQR90390.1"/>
    </source>
</evidence>
<name>A0A1V9YXX0_ACHHY</name>
<comment type="caution">
    <text evidence="1">The sequence shown here is derived from an EMBL/GenBank/DDBJ whole genome shotgun (WGS) entry which is preliminary data.</text>
</comment>
<organism evidence="1 2">
    <name type="scientific">Achlya hypogyna</name>
    <name type="common">Oomycete</name>
    <name type="synonym">Protoachlya hypogyna</name>
    <dbReference type="NCBI Taxonomy" id="1202772"/>
    <lineage>
        <taxon>Eukaryota</taxon>
        <taxon>Sar</taxon>
        <taxon>Stramenopiles</taxon>
        <taxon>Oomycota</taxon>
        <taxon>Saprolegniomycetes</taxon>
        <taxon>Saprolegniales</taxon>
        <taxon>Achlyaceae</taxon>
        <taxon>Achlya</taxon>
    </lineage>
</organism>